<accession>A0A7R7VUK2</accession>
<evidence type="ECO:0000256" key="1">
    <source>
        <dbReference type="SAM" id="MobiDB-lite"/>
    </source>
</evidence>
<sequence length="125" mass="13714">MPPASSTHESPQSQLGLELQSHIAAAVALRTAQIKTTGEEVLELVCMVSQKDTNWEKQSLQGAASLGRDIRILVLNFSKDLATGYPIKKKNHQPPHSEHNSYAEATRSPPDVPKTQPKLPKTTHK</sequence>
<dbReference type="AlphaFoldDB" id="A0A7R7VUK2"/>
<dbReference type="KEGG" id="ache:ACHE_60922A"/>
<dbReference type="RefSeq" id="XP_043139558.1">
    <property type="nucleotide sequence ID" value="XM_043282149.1"/>
</dbReference>
<name>A0A7R7VUK2_ASPCH</name>
<keyword evidence="3" id="KW-1185">Reference proteome</keyword>
<dbReference type="GeneID" id="66985394"/>
<proteinExistence type="predicted"/>
<dbReference type="EMBL" id="AP024421">
    <property type="protein sequence ID" value="BCR91036.1"/>
    <property type="molecule type" value="Genomic_DNA"/>
</dbReference>
<reference evidence="2" key="1">
    <citation type="submission" date="2021-01" db="EMBL/GenBank/DDBJ databases">
        <authorList>
            <consortium name="Aspergillus chevalieri M1 genome sequencing consortium"/>
            <person name="Kazuki M."/>
            <person name="Futagami T."/>
        </authorList>
    </citation>
    <scope>NUCLEOTIDE SEQUENCE</scope>
    <source>
        <strain evidence="2">M1</strain>
    </source>
</reference>
<feature type="region of interest" description="Disordered" evidence="1">
    <location>
        <begin position="84"/>
        <end position="125"/>
    </location>
</feature>
<dbReference type="Proteomes" id="UP000637239">
    <property type="component" value="Chromosome 6"/>
</dbReference>
<evidence type="ECO:0000313" key="3">
    <source>
        <dbReference type="Proteomes" id="UP000637239"/>
    </source>
</evidence>
<gene>
    <name evidence="2" type="ORF">ACHE_60922A</name>
</gene>
<protein>
    <submittedName>
        <fullName evidence="2">Uncharacterized protein</fullName>
    </submittedName>
</protein>
<evidence type="ECO:0000313" key="2">
    <source>
        <dbReference type="EMBL" id="BCR91036.1"/>
    </source>
</evidence>
<reference evidence="2" key="2">
    <citation type="submission" date="2021-02" db="EMBL/GenBank/DDBJ databases">
        <title>Aspergillus chevalieri M1 genome sequence.</title>
        <authorList>
            <person name="Kadooka C."/>
            <person name="Mori K."/>
            <person name="Futagami T."/>
        </authorList>
    </citation>
    <scope>NUCLEOTIDE SEQUENCE</scope>
    <source>
        <strain evidence="2">M1</strain>
    </source>
</reference>
<organism evidence="2 3">
    <name type="scientific">Aspergillus chevalieri</name>
    <name type="common">Eurotium chevalieri</name>
    <dbReference type="NCBI Taxonomy" id="182096"/>
    <lineage>
        <taxon>Eukaryota</taxon>
        <taxon>Fungi</taxon>
        <taxon>Dikarya</taxon>
        <taxon>Ascomycota</taxon>
        <taxon>Pezizomycotina</taxon>
        <taxon>Eurotiomycetes</taxon>
        <taxon>Eurotiomycetidae</taxon>
        <taxon>Eurotiales</taxon>
        <taxon>Aspergillaceae</taxon>
        <taxon>Aspergillus</taxon>
        <taxon>Aspergillus subgen. Aspergillus</taxon>
    </lineage>
</organism>